<accession>A0A9P7BNN0</accession>
<dbReference type="AlphaFoldDB" id="A0A9P7BNN0"/>
<reference evidence="1" key="1">
    <citation type="journal article" date="2020" name="Microb. Genom.">
        <title>Genetic diversity of clinical and environmental Mucorales isolates obtained from an investigation of mucormycosis cases among solid organ transplant recipients.</title>
        <authorList>
            <person name="Nguyen M.H."/>
            <person name="Kaul D."/>
            <person name="Muto C."/>
            <person name="Cheng S.J."/>
            <person name="Richter R.A."/>
            <person name="Bruno V.M."/>
            <person name="Liu G."/>
            <person name="Beyhan S."/>
            <person name="Sundermann A.J."/>
            <person name="Mounaud S."/>
            <person name="Pasculle A.W."/>
            <person name="Nierman W.C."/>
            <person name="Driscoll E."/>
            <person name="Cumbie R."/>
            <person name="Clancy C.J."/>
            <person name="Dupont C.L."/>
        </authorList>
    </citation>
    <scope>NUCLEOTIDE SEQUENCE</scope>
    <source>
        <strain evidence="1">GL11</strain>
    </source>
</reference>
<evidence type="ECO:0000313" key="2">
    <source>
        <dbReference type="Proteomes" id="UP000716291"/>
    </source>
</evidence>
<dbReference type="Proteomes" id="UP000716291">
    <property type="component" value="Unassembled WGS sequence"/>
</dbReference>
<keyword evidence="2" id="KW-1185">Reference proteome</keyword>
<dbReference type="OrthoDB" id="2229978at2759"/>
<dbReference type="EMBL" id="JAANQT010001726">
    <property type="protein sequence ID" value="KAG1304151.1"/>
    <property type="molecule type" value="Genomic_DNA"/>
</dbReference>
<sequence>MSIQHFEDIEHFNLPLKWKSRADLMNKMLLSDPKIINMIIHSLADVDVPANNYTVAKTDWTDAKGVYTLYASQNTSNDTFIPVHIAIQEEVDQTTMLKTIEQCTLVYEKLRILPTVLVISIKSSSRLKNDGEFNAVDNSFLIQL</sequence>
<protein>
    <submittedName>
        <fullName evidence="1">Uncharacterized protein</fullName>
    </submittedName>
</protein>
<name>A0A9P7BNN0_RHIOR</name>
<proteinExistence type="predicted"/>
<organism evidence="1 2">
    <name type="scientific">Rhizopus oryzae</name>
    <name type="common">Mucormycosis agent</name>
    <name type="synonym">Rhizopus arrhizus var. delemar</name>
    <dbReference type="NCBI Taxonomy" id="64495"/>
    <lineage>
        <taxon>Eukaryota</taxon>
        <taxon>Fungi</taxon>
        <taxon>Fungi incertae sedis</taxon>
        <taxon>Mucoromycota</taxon>
        <taxon>Mucoromycotina</taxon>
        <taxon>Mucoromycetes</taxon>
        <taxon>Mucorales</taxon>
        <taxon>Mucorineae</taxon>
        <taxon>Rhizopodaceae</taxon>
        <taxon>Rhizopus</taxon>
    </lineage>
</organism>
<comment type="caution">
    <text evidence="1">The sequence shown here is derived from an EMBL/GenBank/DDBJ whole genome shotgun (WGS) entry which is preliminary data.</text>
</comment>
<gene>
    <name evidence="1" type="ORF">G6F64_009455</name>
</gene>
<evidence type="ECO:0000313" key="1">
    <source>
        <dbReference type="EMBL" id="KAG1304151.1"/>
    </source>
</evidence>